<accession>A0A410JP34</accession>
<proteinExistence type="predicted"/>
<evidence type="ECO:0000313" key="3">
    <source>
        <dbReference type="Proteomes" id="UP000287701"/>
    </source>
</evidence>
<protein>
    <recommendedName>
        <fullName evidence="4">PEGA domain-containing protein</fullName>
    </recommendedName>
</protein>
<dbReference type="RefSeq" id="WP_128500392.1">
    <property type="nucleotide sequence ID" value="NZ_CP035107.1"/>
</dbReference>
<sequence>MKRTLIILSMLGGVLLPSSCATIVSKSNYPLTIISEPSDATVTIKDKKDTEVFSGRTPATVQLNASSGFFGKGRYQIKIEKKGFDTKVIPVEAKLDGWYFGNILFGGFIGMLIVDPATGAMYKLDKEPIVVKLEKTTAVVNSKELRVYSLNQIPKEWHQHLVKISE</sequence>
<evidence type="ECO:0008006" key="4">
    <source>
        <dbReference type="Google" id="ProtNLM"/>
    </source>
</evidence>
<evidence type="ECO:0000256" key="1">
    <source>
        <dbReference type="SAM" id="SignalP"/>
    </source>
</evidence>
<keyword evidence="1" id="KW-0732">Signal</keyword>
<organism evidence="2 3">
    <name type="scientific">Ornithobacterium rhinotracheale</name>
    <dbReference type="NCBI Taxonomy" id="28251"/>
    <lineage>
        <taxon>Bacteria</taxon>
        <taxon>Pseudomonadati</taxon>
        <taxon>Bacteroidota</taxon>
        <taxon>Flavobacteriia</taxon>
        <taxon>Flavobacteriales</taxon>
        <taxon>Weeksellaceae</taxon>
        <taxon>Ornithobacterium</taxon>
    </lineage>
</organism>
<gene>
    <name evidence="2" type="ORF">EQP59_00110</name>
</gene>
<evidence type="ECO:0000313" key="2">
    <source>
        <dbReference type="EMBL" id="QAR29874.1"/>
    </source>
</evidence>
<feature type="signal peptide" evidence="1">
    <location>
        <begin position="1"/>
        <end position="21"/>
    </location>
</feature>
<dbReference type="EMBL" id="CP035107">
    <property type="protein sequence ID" value="QAR29874.1"/>
    <property type="molecule type" value="Genomic_DNA"/>
</dbReference>
<dbReference type="AlphaFoldDB" id="A0A410JP34"/>
<dbReference type="OrthoDB" id="1524740at2"/>
<reference evidence="2 3" key="1">
    <citation type="submission" date="2019-01" db="EMBL/GenBank/DDBJ databases">
        <title>Whole Genome of Ornithobacterium rhinotracheale FARPER-174b.</title>
        <authorList>
            <person name="Tataje-Lavanda L.A."/>
            <person name="Montalvan A."/>
            <person name="Montesinos R."/>
            <person name="Zimic M."/>
            <person name="Fernandez-Sanchez M."/>
            <person name="Fernandez-Diaz M."/>
        </authorList>
    </citation>
    <scope>NUCLEOTIDE SEQUENCE [LARGE SCALE GENOMIC DNA]</scope>
    <source>
        <strain evidence="2 3">FARPER-174b</strain>
    </source>
</reference>
<feature type="chain" id="PRO_5019525284" description="PEGA domain-containing protein" evidence="1">
    <location>
        <begin position="22"/>
        <end position="166"/>
    </location>
</feature>
<name>A0A410JP34_ORNRH</name>
<dbReference type="Proteomes" id="UP000287701">
    <property type="component" value="Chromosome"/>
</dbReference>